<evidence type="ECO:0000256" key="7">
    <source>
        <dbReference type="ARBA" id="ARBA00023141"/>
    </source>
</evidence>
<dbReference type="InterPro" id="IPR013785">
    <property type="entry name" value="Aldolase_TIM"/>
</dbReference>
<dbReference type="Pfam" id="PF00697">
    <property type="entry name" value="PRAI"/>
    <property type="match status" value="1"/>
</dbReference>
<dbReference type="InterPro" id="IPR044643">
    <property type="entry name" value="TrpF_fam"/>
</dbReference>
<name>A0A931E499_9FLAO</name>
<keyword evidence="8 9" id="KW-0413">Isomerase</keyword>
<evidence type="ECO:0000256" key="8">
    <source>
        <dbReference type="ARBA" id="ARBA00023235"/>
    </source>
</evidence>
<proteinExistence type="inferred from homology"/>
<keyword evidence="7 9" id="KW-0057">Aromatic amino acid biosynthesis</keyword>
<dbReference type="EMBL" id="JADKYY010000001">
    <property type="protein sequence ID" value="MBF5026345.1"/>
    <property type="molecule type" value="Genomic_DNA"/>
</dbReference>
<evidence type="ECO:0000256" key="4">
    <source>
        <dbReference type="ARBA" id="ARBA00022272"/>
    </source>
</evidence>
<organism evidence="11 12">
    <name type="scientific">Planobacterium oryzisoli</name>
    <dbReference type="NCBI Taxonomy" id="2771435"/>
    <lineage>
        <taxon>Bacteria</taxon>
        <taxon>Pseudomonadati</taxon>
        <taxon>Bacteroidota</taxon>
        <taxon>Flavobacteriia</taxon>
        <taxon>Flavobacteriales</taxon>
        <taxon>Weeksellaceae</taxon>
        <taxon>Chryseobacterium group</taxon>
        <taxon>Chryseobacterium</taxon>
    </lineage>
</organism>
<dbReference type="SUPFAM" id="SSF51366">
    <property type="entry name" value="Ribulose-phoshate binding barrel"/>
    <property type="match status" value="1"/>
</dbReference>
<comment type="similarity">
    <text evidence="9">Belongs to the TrpF family.</text>
</comment>
<dbReference type="HAMAP" id="MF_00135">
    <property type="entry name" value="PRAI"/>
    <property type="match status" value="1"/>
</dbReference>
<dbReference type="GO" id="GO:0004640">
    <property type="term" value="F:phosphoribosylanthranilate isomerase activity"/>
    <property type="evidence" value="ECO:0007669"/>
    <property type="project" value="UniProtKB-UniRule"/>
</dbReference>
<keyword evidence="5 9" id="KW-0028">Amino-acid biosynthesis</keyword>
<evidence type="ECO:0000256" key="2">
    <source>
        <dbReference type="ARBA" id="ARBA00004664"/>
    </source>
</evidence>
<comment type="pathway">
    <text evidence="2 9">Amino-acid biosynthesis; L-tryptophan biosynthesis; L-tryptophan from chorismate: step 3/5.</text>
</comment>
<dbReference type="InterPro" id="IPR011060">
    <property type="entry name" value="RibuloseP-bd_barrel"/>
</dbReference>
<evidence type="ECO:0000256" key="3">
    <source>
        <dbReference type="ARBA" id="ARBA00012572"/>
    </source>
</evidence>
<accession>A0A931E499</accession>
<evidence type="ECO:0000256" key="1">
    <source>
        <dbReference type="ARBA" id="ARBA00001164"/>
    </source>
</evidence>
<sequence>MSGKRVLVKVCGITSVEQSQALQEMGVDFLGFIFHPASPRFALERISLDEIASIRHPKKIGVFTSHSAAQIVEIAKSVGLWGVQLHGAYSARCIGEIKQQLPLCTILKVLSIENSLTENQRKSLQDPGAPWDMLLLDTATPTLGGSGQSFNWKLLEGICLAKPFFLAGGVSLENSSLAQLLTPRPYALDVNSRFETAPGVKDLDKIYSLLEKLTHGENL</sequence>
<evidence type="ECO:0000256" key="6">
    <source>
        <dbReference type="ARBA" id="ARBA00022822"/>
    </source>
</evidence>
<dbReference type="AlphaFoldDB" id="A0A931E499"/>
<dbReference type="Gene3D" id="3.20.20.70">
    <property type="entry name" value="Aldolase class I"/>
    <property type="match status" value="1"/>
</dbReference>
<keyword evidence="6 9" id="KW-0822">Tryptophan biosynthesis</keyword>
<comment type="catalytic activity">
    <reaction evidence="1 9">
        <text>N-(5-phospho-beta-D-ribosyl)anthranilate = 1-(2-carboxyphenylamino)-1-deoxy-D-ribulose 5-phosphate</text>
        <dbReference type="Rhea" id="RHEA:21540"/>
        <dbReference type="ChEBI" id="CHEBI:18277"/>
        <dbReference type="ChEBI" id="CHEBI:58613"/>
        <dbReference type="EC" id="5.3.1.24"/>
    </reaction>
</comment>
<evidence type="ECO:0000256" key="9">
    <source>
        <dbReference type="HAMAP-Rule" id="MF_00135"/>
    </source>
</evidence>
<protein>
    <recommendedName>
        <fullName evidence="4 9">N-(5'-phosphoribosyl)anthranilate isomerase</fullName>
        <shortName evidence="9">PRAI</shortName>
        <ecNumber evidence="3 9">5.3.1.24</ecNumber>
    </recommendedName>
</protein>
<dbReference type="RefSeq" id="WP_194738273.1">
    <property type="nucleotide sequence ID" value="NZ_JADKYY010000001.1"/>
</dbReference>
<dbReference type="Proteomes" id="UP000694480">
    <property type="component" value="Unassembled WGS sequence"/>
</dbReference>
<reference evidence="11" key="1">
    <citation type="submission" date="2020-11" db="EMBL/GenBank/DDBJ databases">
        <title>Genome seq and assembly of Planobacterium sp.</title>
        <authorList>
            <person name="Chhetri G."/>
        </authorList>
    </citation>
    <scope>NUCLEOTIDE SEQUENCE</scope>
    <source>
        <strain evidence="11">GCR5</strain>
    </source>
</reference>
<dbReference type="CDD" id="cd00405">
    <property type="entry name" value="PRAI"/>
    <property type="match status" value="1"/>
</dbReference>
<dbReference type="GO" id="GO:0000162">
    <property type="term" value="P:L-tryptophan biosynthetic process"/>
    <property type="evidence" value="ECO:0007669"/>
    <property type="project" value="UniProtKB-UniRule"/>
</dbReference>
<keyword evidence="12" id="KW-1185">Reference proteome</keyword>
<evidence type="ECO:0000313" key="12">
    <source>
        <dbReference type="Proteomes" id="UP000694480"/>
    </source>
</evidence>
<feature type="domain" description="N-(5'phosphoribosyl) anthranilate isomerase (PRAI)" evidence="10">
    <location>
        <begin position="8"/>
        <end position="211"/>
    </location>
</feature>
<dbReference type="InterPro" id="IPR001240">
    <property type="entry name" value="PRAI_dom"/>
</dbReference>
<dbReference type="PANTHER" id="PTHR42894:SF1">
    <property type="entry name" value="N-(5'-PHOSPHORIBOSYL)ANTHRANILATE ISOMERASE"/>
    <property type="match status" value="1"/>
</dbReference>
<evidence type="ECO:0000256" key="5">
    <source>
        <dbReference type="ARBA" id="ARBA00022605"/>
    </source>
</evidence>
<gene>
    <name evidence="9" type="primary">trpF</name>
    <name evidence="11" type="ORF">IC612_00850</name>
</gene>
<evidence type="ECO:0000313" key="11">
    <source>
        <dbReference type="EMBL" id="MBF5026345.1"/>
    </source>
</evidence>
<comment type="caution">
    <text evidence="11">The sequence shown here is derived from an EMBL/GenBank/DDBJ whole genome shotgun (WGS) entry which is preliminary data.</text>
</comment>
<evidence type="ECO:0000259" key="10">
    <source>
        <dbReference type="Pfam" id="PF00697"/>
    </source>
</evidence>
<dbReference type="PANTHER" id="PTHR42894">
    <property type="entry name" value="N-(5'-PHOSPHORIBOSYL)ANTHRANILATE ISOMERASE"/>
    <property type="match status" value="1"/>
</dbReference>
<dbReference type="EC" id="5.3.1.24" evidence="3 9"/>